<protein>
    <recommendedName>
        <fullName evidence="1">Immunity MXAN-0049 protein domain-containing protein</fullName>
    </recommendedName>
</protein>
<reference evidence="2 3" key="1">
    <citation type="submission" date="2019-06" db="EMBL/GenBank/DDBJ databases">
        <authorList>
            <person name="Livingstone P."/>
            <person name="Whitworth D."/>
        </authorList>
    </citation>
    <scope>NUCLEOTIDE SEQUENCE [LARGE SCALE GENOMIC DNA]</scope>
    <source>
        <strain evidence="2 3">AM401</strain>
    </source>
</reference>
<evidence type="ECO:0000313" key="3">
    <source>
        <dbReference type="Proteomes" id="UP000315369"/>
    </source>
</evidence>
<organism evidence="2 3">
    <name type="scientific">Myxococcus llanfairpwllgwyngyllgogerychwyrndrobwllllantysiliogogogochensis</name>
    <dbReference type="NCBI Taxonomy" id="2590453"/>
    <lineage>
        <taxon>Bacteria</taxon>
        <taxon>Pseudomonadati</taxon>
        <taxon>Myxococcota</taxon>
        <taxon>Myxococcia</taxon>
        <taxon>Myxococcales</taxon>
        <taxon>Cystobacterineae</taxon>
        <taxon>Myxococcaceae</taxon>
        <taxon>Myxococcus</taxon>
    </lineage>
</organism>
<dbReference type="RefSeq" id="WP_141644067.1">
    <property type="nucleotide sequence ID" value="NZ_VIFM01000074.1"/>
</dbReference>
<feature type="domain" description="Immunity MXAN-0049 protein" evidence="1">
    <location>
        <begin position="35"/>
        <end position="184"/>
    </location>
</feature>
<dbReference type="InterPro" id="IPR012433">
    <property type="entry name" value="Imm11"/>
</dbReference>
<name>A0A540WYY4_9BACT</name>
<comment type="caution">
    <text evidence="2">The sequence shown here is derived from an EMBL/GenBank/DDBJ whole genome shotgun (WGS) entry which is preliminary data.</text>
</comment>
<dbReference type="Proteomes" id="UP000315369">
    <property type="component" value="Unassembled WGS sequence"/>
</dbReference>
<proteinExistence type="predicted"/>
<sequence>MEGEYTVLMRARSQHHPLLVWNQDYLPFLKAGPVNVAEPVQLRLGDPVPRKPVMADHHALPAPVVSPRVRDVLAPLDLHGVQWVPADVQVGEGDVRRYWLMHMWRPIRAMDRARSVFTAAPSGHFLLSLDKLVLDDAVLSEIPLRERLVFMLEEDTVHLVHRTVVDRLMSMTPPPDGLRFVPVEEWDDSAGFR</sequence>
<dbReference type="EMBL" id="VIFM01000074">
    <property type="protein sequence ID" value="TQF14211.1"/>
    <property type="molecule type" value="Genomic_DNA"/>
</dbReference>
<keyword evidence="3" id="KW-1185">Reference proteome</keyword>
<accession>A0A540WYY4</accession>
<dbReference type="Pfam" id="PF07791">
    <property type="entry name" value="Imm11"/>
    <property type="match status" value="1"/>
</dbReference>
<gene>
    <name evidence="2" type="ORF">FJV41_19775</name>
</gene>
<dbReference type="OrthoDB" id="5381821at2"/>
<evidence type="ECO:0000313" key="2">
    <source>
        <dbReference type="EMBL" id="TQF14211.1"/>
    </source>
</evidence>
<evidence type="ECO:0000259" key="1">
    <source>
        <dbReference type="Pfam" id="PF07791"/>
    </source>
</evidence>
<dbReference type="AlphaFoldDB" id="A0A540WYY4"/>